<dbReference type="SUPFAM" id="SSF52833">
    <property type="entry name" value="Thioredoxin-like"/>
    <property type="match status" value="1"/>
</dbReference>
<proteinExistence type="predicted"/>
<feature type="domain" description="Thioredoxin" evidence="2">
    <location>
        <begin position="1"/>
        <end position="65"/>
    </location>
</feature>
<dbReference type="EMBL" id="BMAR01000048">
    <property type="protein sequence ID" value="GFR51300.1"/>
    <property type="molecule type" value="Genomic_DNA"/>
</dbReference>
<sequence>MMAPIFEKLSAEFTTVKSLKADVDEFQKVAAECGVRVMPTFIGFYNGEQVETVVGADQAQLRALLTTLASKGGAGAGQKLGGGAASTALQTTARKLGGPACWRH</sequence>
<organism evidence="3 4">
    <name type="scientific">Astrephomene gubernaculifera</name>
    <dbReference type="NCBI Taxonomy" id="47775"/>
    <lineage>
        <taxon>Eukaryota</taxon>
        <taxon>Viridiplantae</taxon>
        <taxon>Chlorophyta</taxon>
        <taxon>core chlorophytes</taxon>
        <taxon>Chlorophyceae</taxon>
        <taxon>CS clade</taxon>
        <taxon>Chlamydomonadales</taxon>
        <taxon>Astrephomenaceae</taxon>
        <taxon>Astrephomene</taxon>
    </lineage>
</organism>
<dbReference type="InterPro" id="IPR036249">
    <property type="entry name" value="Thioredoxin-like_sf"/>
</dbReference>
<accession>A0AAD3E086</accession>
<evidence type="ECO:0000259" key="2">
    <source>
        <dbReference type="Pfam" id="PF00085"/>
    </source>
</evidence>
<evidence type="ECO:0000256" key="1">
    <source>
        <dbReference type="ARBA" id="ARBA00023157"/>
    </source>
</evidence>
<protein>
    <recommendedName>
        <fullName evidence="2">Thioredoxin domain-containing protein</fullName>
    </recommendedName>
</protein>
<comment type="caution">
    <text evidence="3">The sequence shown here is derived from an EMBL/GenBank/DDBJ whole genome shotgun (WGS) entry which is preliminary data.</text>
</comment>
<dbReference type="Gene3D" id="3.40.30.10">
    <property type="entry name" value="Glutaredoxin"/>
    <property type="match status" value="1"/>
</dbReference>
<dbReference type="PANTHER" id="PTHR46115">
    <property type="entry name" value="THIOREDOXIN-LIKE PROTEIN 1"/>
    <property type="match status" value="1"/>
</dbReference>
<reference evidence="3 4" key="1">
    <citation type="journal article" date="2021" name="Sci. Rep.">
        <title>Genome sequencing of the multicellular alga Astrephomene provides insights into convergent evolution of germ-soma differentiation.</title>
        <authorList>
            <person name="Yamashita S."/>
            <person name="Yamamoto K."/>
            <person name="Matsuzaki R."/>
            <person name="Suzuki S."/>
            <person name="Yamaguchi H."/>
            <person name="Hirooka S."/>
            <person name="Minakuchi Y."/>
            <person name="Miyagishima S."/>
            <person name="Kawachi M."/>
            <person name="Toyoda A."/>
            <person name="Nozaki H."/>
        </authorList>
    </citation>
    <scope>NUCLEOTIDE SEQUENCE [LARGE SCALE GENOMIC DNA]</scope>
    <source>
        <strain evidence="3 4">NIES-4017</strain>
    </source>
</reference>
<evidence type="ECO:0000313" key="4">
    <source>
        <dbReference type="Proteomes" id="UP001054857"/>
    </source>
</evidence>
<dbReference type="AlphaFoldDB" id="A0AAD3E086"/>
<dbReference type="CDD" id="cd02947">
    <property type="entry name" value="TRX_family"/>
    <property type="match status" value="1"/>
</dbReference>
<evidence type="ECO:0000313" key="3">
    <source>
        <dbReference type="EMBL" id="GFR51300.1"/>
    </source>
</evidence>
<dbReference type="Pfam" id="PF00085">
    <property type="entry name" value="Thioredoxin"/>
    <property type="match status" value="1"/>
</dbReference>
<name>A0AAD3E086_9CHLO</name>
<keyword evidence="1" id="KW-1015">Disulfide bond</keyword>
<gene>
    <name evidence="3" type="ORF">Agub_g13662</name>
</gene>
<keyword evidence="4" id="KW-1185">Reference proteome</keyword>
<dbReference type="Proteomes" id="UP001054857">
    <property type="component" value="Unassembled WGS sequence"/>
</dbReference>
<dbReference type="InterPro" id="IPR013766">
    <property type="entry name" value="Thioredoxin_domain"/>
</dbReference>